<evidence type="ECO:0000313" key="4">
    <source>
        <dbReference type="Proteomes" id="UP000248395"/>
    </source>
</evidence>
<organism evidence="3 4">
    <name type="scientific">Aquitalea magnusonii</name>
    <dbReference type="NCBI Taxonomy" id="332411"/>
    <lineage>
        <taxon>Bacteria</taxon>
        <taxon>Pseudomonadati</taxon>
        <taxon>Pseudomonadota</taxon>
        <taxon>Betaproteobacteria</taxon>
        <taxon>Neisseriales</taxon>
        <taxon>Chromobacteriaceae</taxon>
        <taxon>Aquitalea</taxon>
    </lineage>
</organism>
<dbReference type="RefSeq" id="WP_146215988.1">
    <property type="nucleotide sequence ID" value="NZ_LNQU01000080.1"/>
</dbReference>
<protein>
    <submittedName>
        <fullName evidence="3">Uncharacterized protein</fullName>
    </submittedName>
</protein>
<name>A0A318J6A0_9NEIS</name>
<keyword evidence="2" id="KW-1133">Transmembrane helix</keyword>
<keyword evidence="2" id="KW-0812">Transmembrane</keyword>
<feature type="transmembrane region" description="Helical" evidence="2">
    <location>
        <begin position="6"/>
        <end position="26"/>
    </location>
</feature>
<accession>A0A318J6A0</accession>
<keyword evidence="4" id="KW-1185">Reference proteome</keyword>
<gene>
    <name evidence="3" type="ORF">DFR38_11547</name>
</gene>
<sequence length="71" mass="7681">MDILHSTWFWLFVIVALVMSTIGSLARLSKAPPPVDLPGVKPQPYAAEDDEDEDGPDSPAGHTPASLRKPK</sequence>
<evidence type="ECO:0000256" key="1">
    <source>
        <dbReference type="SAM" id="MobiDB-lite"/>
    </source>
</evidence>
<dbReference type="Proteomes" id="UP000248395">
    <property type="component" value="Unassembled WGS sequence"/>
</dbReference>
<evidence type="ECO:0000256" key="2">
    <source>
        <dbReference type="SAM" id="Phobius"/>
    </source>
</evidence>
<proteinExistence type="predicted"/>
<feature type="compositionally biased region" description="Acidic residues" evidence="1">
    <location>
        <begin position="47"/>
        <end position="56"/>
    </location>
</feature>
<evidence type="ECO:0000313" key="3">
    <source>
        <dbReference type="EMBL" id="PXX43419.1"/>
    </source>
</evidence>
<reference evidence="3 4" key="1">
    <citation type="submission" date="2018-05" db="EMBL/GenBank/DDBJ databases">
        <title>Genomic Encyclopedia of Type Strains, Phase IV (KMG-IV): sequencing the most valuable type-strain genomes for metagenomic binning, comparative biology and taxonomic classification.</title>
        <authorList>
            <person name="Goeker M."/>
        </authorList>
    </citation>
    <scope>NUCLEOTIDE SEQUENCE [LARGE SCALE GENOMIC DNA]</scope>
    <source>
        <strain evidence="3 4">DSM 25134</strain>
    </source>
</reference>
<dbReference type="AlphaFoldDB" id="A0A318J6A0"/>
<dbReference type="EMBL" id="QJKC01000015">
    <property type="protein sequence ID" value="PXX43419.1"/>
    <property type="molecule type" value="Genomic_DNA"/>
</dbReference>
<feature type="region of interest" description="Disordered" evidence="1">
    <location>
        <begin position="28"/>
        <end position="71"/>
    </location>
</feature>
<dbReference type="OrthoDB" id="8593964at2"/>
<keyword evidence="2" id="KW-0472">Membrane</keyword>
<comment type="caution">
    <text evidence="3">The sequence shown here is derived from an EMBL/GenBank/DDBJ whole genome shotgun (WGS) entry which is preliminary data.</text>
</comment>